<proteinExistence type="inferred from homology"/>
<dbReference type="CDD" id="cd07185">
    <property type="entry name" value="OmpA_C-like"/>
    <property type="match status" value="1"/>
</dbReference>
<keyword evidence="5 6" id="KW-0449">Lipoprotein</keyword>
<feature type="domain" description="OmpA-like" evidence="9">
    <location>
        <begin position="54"/>
        <end position="171"/>
    </location>
</feature>
<dbReference type="EMBL" id="JAXIVS010000008">
    <property type="protein sequence ID" value="MDY7229637.1"/>
    <property type="molecule type" value="Genomic_DNA"/>
</dbReference>
<feature type="signal peptide" evidence="8">
    <location>
        <begin position="1"/>
        <end position="20"/>
    </location>
</feature>
<evidence type="ECO:0000256" key="6">
    <source>
        <dbReference type="HAMAP-Rule" id="MF_02204"/>
    </source>
</evidence>
<evidence type="ECO:0000313" key="11">
    <source>
        <dbReference type="Proteomes" id="UP001291309"/>
    </source>
</evidence>
<evidence type="ECO:0000256" key="2">
    <source>
        <dbReference type="ARBA" id="ARBA00023136"/>
    </source>
</evidence>
<keyword evidence="1 6" id="KW-0732">Signal</keyword>
<dbReference type="InterPro" id="IPR050330">
    <property type="entry name" value="Bact_OuterMem_StrucFunc"/>
</dbReference>
<comment type="subcellular location">
    <subcellularLocation>
        <location evidence="6">Cell outer membrane</location>
        <topology evidence="6">Lipid-anchor</topology>
    </subcellularLocation>
</comment>
<accession>A0ABU5H838</accession>
<dbReference type="InterPro" id="IPR039001">
    <property type="entry name" value="Pal"/>
</dbReference>
<feature type="compositionally biased region" description="Pro residues" evidence="7">
    <location>
        <begin position="41"/>
        <end position="50"/>
    </location>
</feature>
<comment type="similarity">
    <text evidence="6">Belongs to the Pal lipoprotein family.</text>
</comment>
<dbReference type="PRINTS" id="PR01021">
    <property type="entry name" value="OMPADOMAIN"/>
</dbReference>
<keyword evidence="4 6" id="KW-0998">Cell outer membrane</keyword>
<dbReference type="Gene3D" id="3.30.1330.60">
    <property type="entry name" value="OmpA-like domain"/>
    <property type="match status" value="1"/>
</dbReference>
<dbReference type="Pfam" id="PF00691">
    <property type="entry name" value="OmpA"/>
    <property type="match status" value="1"/>
</dbReference>
<evidence type="ECO:0000259" key="9">
    <source>
        <dbReference type="PROSITE" id="PS51123"/>
    </source>
</evidence>
<keyword evidence="3 6" id="KW-0564">Palmitate</keyword>
<feature type="region of interest" description="Disordered" evidence="7">
    <location>
        <begin position="29"/>
        <end position="53"/>
    </location>
</feature>
<evidence type="ECO:0000256" key="8">
    <source>
        <dbReference type="SAM" id="SignalP"/>
    </source>
</evidence>
<organism evidence="10 11">
    <name type="scientific">Hyalangium rubrum</name>
    <dbReference type="NCBI Taxonomy" id="3103134"/>
    <lineage>
        <taxon>Bacteria</taxon>
        <taxon>Pseudomonadati</taxon>
        <taxon>Myxococcota</taxon>
        <taxon>Myxococcia</taxon>
        <taxon>Myxococcales</taxon>
        <taxon>Cystobacterineae</taxon>
        <taxon>Archangiaceae</taxon>
        <taxon>Hyalangium</taxon>
    </lineage>
</organism>
<dbReference type="PANTHER" id="PTHR30329">
    <property type="entry name" value="STATOR ELEMENT OF FLAGELLAR MOTOR COMPLEX"/>
    <property type="match status" value="1"/>
</dbReference>
<dbReference type="RefSeq" id="WP_321548356.1">
    <property type="nucleotide sequence ID" value="NZ_JAXIVS010000008.1"/>
</dbReference>
<dbReference type="PROSITE" id="PS51257">
    <property type="entry name" value="PROKAR_LIPOPROTEIN"/>
    <property type="match status" value="1"/>
</dbReference>
<dbReference type="InterPro" id="IPR036737">
    <property type="entry name" value="OmpA-like_sf"/>
</dbReference>
<dbReference type="InterPro" id="IPR006665">
    <property type="entry name" value="OmpA-like"/>
</dbReference>
<comment type="caution">
    <text evidence="10">The sequence shown here is derived from an EMBL/GenBank/DDBJ whole genome shotgun (WGS) entry which is preliminary data.</text>
</comment>
<dbReference type="InterPro" id="IPR006664">
    <property type="entry name" value="OMP_bac"/>
</dbReference>
<gene>
    <name evidence="6" type="primary">pal</name>
    <name evidence="10" type="ORF">SYV04_24805</name>
</gene>
<reference evidence="10 11" key="1">
    <citation type="submission" date="2023-12" db="EMBL/GenBank/DDBJ databases">
        <title>the genome sequence of Hyalangium sp. s54d21.</title>
        <authorList>
            <person name="Zhang X."/>
        </authorList>
    </citation>
    <scope>NUCLEOTIDE SEQUENCE [LARGE SCALE GENOMIC DNA]</scope>
    <source>
        <strain evidence="11">s54d21</strain>
    </source>
</reference>
<dbReference type="HAMAP" id="MF_02204">
    <property type="entry name" value="Pal"/>
    <property type="match status" value="1"/>
</dbReference>
<keyword evidence="2 6" id="KW-0472">Membrane</keyword>
<dbReference type="PANTHER" id="PTHR30329:SF21">
    <property type="entry name" value="LIPOPROTEIN YIAD-RELATED"/>
    <property type="match status" value="1"/>
</dbReference>
<dbReference type="Proteomes" id="UP001291309">
    <property type="component" value="Unassembled WGS sequence"/>
</dbReference>
<evidence type="ECO:0000256" key="3">
    <source>
        <dbReference type="ARBA" id="ARBA00023139"/>
    </source>
</evidence>
<evidence type="ECO:0000313" key="10">
    <source>
        <dbReference type="EMBL" id="MDY7229637.1"/>
    </source>
</evidence>
<dbReference type="PROSITE" id="PS51123">
    <property type="entry name" value="OMPA_2"/>
    <property type="match status" value="1"/>
</dbReference>
<sequence length="177" mass="18948">MRTSRLLPLMLLALSVSACAAKSVATVSSNDGVSTGVTPPRAEPVKPPSAPKQVAELPSLDFGPIYYELDSATLLPESRQMLDGVAEALRRRPEVQVTITGHTCELGTTEYNMALGQRRAAVARDYLKKLGVEASHIAVVSYGEERPAVAGSGERAWAKNRRSEFAVSVAQARVDGR</sequence>
<feature type="chain" id="PRO_5046747334" description="Peptidoglycan-associated lipoprotein" evidence="8">
    <location>
        <begin position="21"/>
        <end position="177"/>
    </location>
</feature>
<dbReference type="SUPFAM" id="SSF103088">
    <property type="entry name" value="OmpA-like"/>
    <property type="match status" value="1"/>
</dbReference>
<protein>
    <recommendedName>
        <fullName evidence="6">Peptidoglycan-associated lipoprotein</fullName>
        <shortName evidence="6">PAL</shortName>
    </recommendedName>
</protein>
<name>A0ABU5H838_9BACT</name>
<keyword evidence="11" id="KW-1185">Reference proteome</keyword>
<evidence type="ECO:0000256" key="4">
    <source>
        <dbReference type="ARBA" id="ARBA00023237"/>
    </source>
</evidence>
<evidence type="ECO:0000256" key="5">
    <source>
        <dbReference type="ARBA" id="ARBA00023288"/>
    </source>
</evidence>
<evidence type="ECO:0000256" key="1">
    <source>
        <dbReference type="ARBA" id="ARBA00022729"/>
    </source>
</evidence>
<evidence type="ECO:0000256" key="7">
    <source>
        <dbReference type="SAM" id="MobiDB-lite"/>
    </source>
</evidence>